<dbReference type="STRING" id="354355.SAMN05660816_01354"/>
<gene>
    <name evidence="3" type="ORF">A4H97_06640</name>
</gene>
<keyword evidence="1" id="KW-0472">Membrane</keyword>
<feature type="transmembrane region" description="Helical" evidence="1">
    <location>
        <begin position="282"/>
        <end position="302"/>
    </location>
</feature>
<dbReference type="EMBL" id="LVXG01000023">
    <property type="protein sequence ID" value="OQP47180.1"/>
    <property type="molecule type" value="Genomic_DNA"/>
</dbReference>
<keyword evidence="1" id="KW-1133">Transmembrane helix</keyword>
<evidence type="ECO:0000313" key="4">
    <source>
        <dbReference type="Proteomes" id="UP000192610"/>
    </source>
</evidence>
<evidence type="ECO:0000313" key="3">
    <source>
        <dbReference type="EMBL" id="OQP47180.1"/>
    </source>
</evidence>
<keyword evidence="1" id="KW-0812">Transmembrane</keyword>
<dbReference type="PANTHER" id="PTHR48090:SF7">
    <property type="entry name" value="RFBJ PROTEIN"/>
    <property type="match status" value="1"/>
</dbReference>
<dbReference type="InterPro" id="IPR029044">
    <property type="entry name" value="Nucleotide-diphossugar_trans"/>
</dbReference>
<reference evidence="4" key="1">
    <citation type="submission" date="2016-04" db="EMBL/GenBank/DDBJ databases">
        <authorList>
            <person name="Chen L."/>
            <person name="Zhuang W."/>
            <person name="Wang G."/>
        </authorList>
    </citation>
    <scope>NUCLEOTIDE SEQUENCE [LARGE SCALE GENOMIC DNA]</scope>
    <source>
        <strain evidence="4">17621</strain>
    </source>
</reference>
<dbReference type="CDD" id="cd04179">
    <property type="entry name" value="DPM_DPG-synthase_like"/>
    <property type="match status" value="1"/>
</dbReference>
<feature type="domain" description="Glycosyltransferase 2-like" evidence="2">
    <location>
        <begin position="4"/>
        <end position="168"/>
    </location>
</feature>
<feature type="transmembrane region" description="Helical" evidence="1">
    <location>
        <begin position="237"/>
        <end position="270"/>
    </location>
</feature>
<comment type="caution">
    <text evidence="3">The sequence shown here is derived from an EMBL/GenBank/DDBJ whole genome shotgun (WGS) entry which is preliminary data.</text>
</comment>
<dbReference type="Gene3D" id="3.90.550.10">
    <property type="entry name" value="Spore Coat Polysaccharide Biosynthesis Protein SpsA, Chain A"/>
    <property type="match status" value="1"/>
</dbReference>
<dbReference type="RefSeq" id="WP_165758960.1">
    <property type="nucleotide sequence ID" value="NZ_FOCZ01000002.1"/>
</dbReference>
<dbReference type="Proteomes" id="UP000192610">
    <property type="component" value="Unassembled WGS sequence"/>
</dbReference>
<dbReference type="PANTHER" id="PTHR48090">
    <property type="entry name" value="UNDECAPRENYL-PHOSPHATE 4-DEOXY-4-FORMAMIDO-L-ARABINOSE TRANSFERASE-RELATED"/>
    <property type="match status" value="1"/>
</dbReference>
<protein>
    <recommendedName>
        <fullName evidence="2">Glycosyltransferase 2-like domain-containing protein</fullName>
    </recommendedName>
</protein>
<dbReference type="Pfam" id="PF00535">
    <property type="entry name" value="Glycos_transf_2"/>
    <property type="match status" value="1"/>
</dbReference>
<dbReference type="InterPro" id="IPR001173">
    <property type="entry name" value="Glyco_trans_2-like"/>
</dbReference>
<sequence length="310" mass="34968">MIVSVIIPCYNVAAHIEKVITNLPAEIDYIITVNDRSPDESESILLHLQKENKKIIYLKHEVNQGVGGAMLTGFKKSLELNCDITIKMDGDDQMDPSYIPALLKPLLENTADFTKGNRFRDLNALKSMPLGRRIGNLGLSFLIKGASGYWNIFDPTNGYFAIKNDVLQSFNFKQIHKRYFFESSVLIELYHVGAVVQDVPMKARYGSEVSGLSKTKTLIEFPPKLILAFFRRIILKYFLYEFNIASLFILSGLPLFLFGIIYGIVMYIKYASAFIPAPTGTVVIPTMLIILGFQLLLAAANYDITNYPKR</sequence>
<name>A0A1V9EM10_9BACT</name>
<dbReference type="InterPro" id="IPR050256">
    <property type="entry name" value="Glycosyltransferase_2"/>
</dbReference>
<evidence type="ECO:0000256" key="1">
    <source>
        <dbReference type="SAM" id="Phobius"/>
    </source>
</evidence>
<accession>A0A1V9EM10</accession>
<dbReference type="SUPFAM" id="SSF53448">
    <property type="entry name" value="Nucleotide-diphospho-sugar transferases"/>
    <property type="match status" value="1"/>
</dbReference>
<proteinExistence type="predicted"/>
<organism evidence="3 4">
    <name type="scientific">Niastella yeongjuensis</name>
    <dbReference type="NCBI Taxonomy" id="354355"/>
    <lineage>
        <taxon>Bacteria</taxon>
        <taxon>Pseudomonadati</taxon>
        <taxon>Bacteroidota</taxon>
        <taxon>Chitinophagia</taxon>
        <taxon>Chitinophagales</taxon>
        <taxon>Chitinophagaceae</taxon>
        <taxon>Niastella</taxon>
    </lineage>
</organism>
<keyword evidence="4" id="KW-1185">Reference proteome</keyword>
<dbReference type="AlphaFoldDB" id="A0A1V9EM10"/>
<evidence type="ECO:0000259" key="2">
    <source>
        <dbReference type="Pfam" id="PF00535"/>
    </source>
</evidence>